<keyword evidence="2" id="KW-1185">Reference proteome</keyword>
<reference evidence="2" key="1">
    <citation type="journal article" date="2019" name="Int. J. Syst. Evol. Microbiol.">
        <title>The Global Catalogue of Microorganisms (GCM) 10K type strain sequencing project: providing services to taxonomists for standard genome sequencing and annotation.</title>
        <authorList>
            <consortium name="The Broad Institute Genomics Platform"/>
            <consortium name="The Broad Institute Genome Sequencing Center for Infectious Disease"/>
            <person name="Wu L."/>
            <person name="Ma J."/>
        </authorList>
    </citation>
    <scope>NUCLEOTIDE SEQUENCE [LARGE SCALE GENOMIC DNA]</scope>
    <source>
        <strain evidence="2">JCM 17125</strain>
    </source>
</reference>
<dbReference type="EMBL" id="BAABDC010000001">
    <property type="protein sequence ID" value="GAA3691177.1"/>
    <property type="molecule type" value="Genomic_DNA"/>
</dbReference>
<dbReference type="Proteomes" id="UP001501468">
    <property type="component" value="Unassembled WGS sequence"/>
</dbReference>
<gene>
    <name evidence="1" type="ORF">GCM10022399_03790</name>
</gene>
<evidence type="ECO:0000313" key="2">
    <source>
        <dbReference type="Proteomes" id="UP001501468"/>
    </source>
</evidence>
<accession>A0ABP7CMN7</accession>
<proteinExistence type="predicted"/>
<protein>
    <submittedName>
        <fullName evidence="1">Uncharacterized protein</fullName>
    </submittedName>
</protein>
<organism evidence="1 2">
    <name type="scientific">Terrabacter ginsenosidimutans</name>
    <dbReference type="NCBI Taxonomy" id="490575"/>
    <lineage>
        <taxon>Bacteria</taxon>
        <taxon>Bacillati</taxon>
        <taxon>Actinomycetota</taxon>
        <taxon>Actinomycetes</taxon>
        <taxon>Micrococcales</taxon>
        <taxon>Intrasporangiaceae</taxon>
        <taxon>Terrabacter</taxon>
    </lineage>
</organism>
<name>A0ABP7CMN7_9MICO</name>
<evidence type="ECO:0000313" key="1">
    <source>
        <dbReference type="EMBL" id="GAA3691177.1"/>
    </source>
</evidence>
<comment type="caution">
    <text evidence="1">The sequence shown here is derived from an EMBL/GenBank/DDBJ whole genome shotgun (WGS) entry which is preliminary data.</text>
</comment>
<sequence length="70" mass="7350">MLAMHERPVVDLAELMGQSAAMLPRRDTLCYIGCVNVTNIVGVNLAIAVNAATSHSSATALAGQYLALLH</sequence>